<keyword evidence="3 6" id="KW-0378">Hydrolase</keyword>
<dbReference type="AlphaFoldDB" id="A0AAD8DYX3"/>
<dbReference type="GO" id="GO:0052689">
    <property type="term" value="F:carboxylic ester hydrolase activity"/>
    <property type="evidence" value="ECO:0007669"/>
    <property type="project" value="UniProtKB-KW"/>
</dbReference>
<evidence type="ECO:0000256" key="6">
    <source>
        <dbReference type="RuleBase" id="RU361235"/>
    </source>
</evidence>
<dbReference type="SUPFAM" id="SSF53474">
    <property type="entry name" value="alpha/beta-Hydrolases"/>
    <property type="match status" value="1"/>
</dbReference>
<feature type="chain" id="PRO_5041772398" description="Carboxylic ester hydrolase" evidence="6">
    <location>
        <begin position="18"/>
        <end position="580"/>
    </location>
</feature>
<evidence type="ECO:0000256" key="3">
    <source>
        <dbReference type="ARBA" id="ARBA00022801"/>
    </source>
</evidence>
<evidence type="ECO:0000256" key="1">
    <source>
        <dbReference type="ARBA" id="ARBA00005964"/>
    </source>
</evidence>
<proteinExistence type="inferred from homology"/>
<dbReference type="Pfam" id="PF00135">
    <property type="entry name" value="COesterase"/>
    <property type="match status" value="1"/>
</dbReference>
<name>A0AAD8DYX3_MYTSE</name>
<keyword evidence="7" id="KW-1133">Transmembrane helix</keyword>
<evidence type="ECO:0000256" key="7">
    <source>
        <dbReference type="SAM" id="Phobius"/>
    </source>
</evidence>
<comment type="caution">
    <text evidence="9">The sequence shown here is derived from an EMBL/GenBank/DDBJ whole genome shotgun (WGS) entry which is preliminary data.</text>
</comment>
<keyword evidence="4" id="KW-1015">Disulfide bond</keyword>
<dbReference type="PANTHER" id="PTHR11559">
    <property type="entry name" value="CARBOXYLESTERASE"/>
    <property type="match status" value="1"/>
</dbReference>
<keyword evidence="5" id="KW-0325">Glycoprotein</keyword>
<dbReference type="Gene3D" id="3.40.50.1820">
    <property type="entry name" value="alpha/beta hydrolase"/>
    <property type="match status" value="1"/>
</dbReference>
<accession>A0AAD8DYX3</accession>
<keyword evidence="6" id="KW-0732">Signal</keyword>
<dbReference type="PROSITE" id="PS00122">
    <property type="entry name" value="CARBOXYLESTERASE_B_1"/>
    <property type="match status" value="1"/>
</dbReference>
<dbReference type="EC" id="3.1.1.-" evidence="6"/>
<evidence type="ECO:0000256" key="5">
    <source>
        <dbReference type="ARBA" id="ARBA00023180"/>
    </source>
</evidence>
<evidence type="ECO:0000256" key="4">
    <source>
        <dbReference type="ARBA" id="ARBA00023157"/>
    </source>
</evidence>
<evidence type="ECO:0000313" key="9">
    <source>
        <dbReference type="EMBL" id="KAJ8733882.1"/>
    </source>
</evidence>
<evidence type="ECO:0000259" key="8">
    <source>
        <dbReference type="Pfam" id="PF00135"/>
    </source>
</evidence>
<reference evidence="9" key="1">
    <citation type="submission" date="2023-03" db="EMBL/GenBank/DDBJ databases">
        <title>Chromosome-level genomes of two armyworms, Mythimna separata and Mythimna loreyi, provide insights into the biosynthesis and reception of sex pheromones.</title>
        <authorList>
            <person name="Zhao H."/>
        </authorList>
    </citation>
    <scope>NUCLEOTIDE SEQUENCE</scope>
    <source>
        <strain evidence="9">BeijingLab</strain>
        <tissue evidence="9">Pupa</tissue>
    </source>
</reference>
<dbReference type="InterPro" id="IPR002018">
    <property type="entry name" value="CarbesteraseB"/>
</dbReference>
<protein>
    <recommendedName>
        <fullName evidence="6">Carboxylic ester hydrolase</fullName>
        <ecNumber evidence="6">3.1.1.-</ecNumber>
    </recommendedName>
</protein>
<dbReference type="EMBL" id="JARGEI010000003">
    <property type="protein sequence ID" value="KAJ8733882.1"/>
    <property type="molecule type" value="Genomic_DNA"/>
</dbReference>
<feature type="domain" description="Carboxylesterase type B" evidence="8">
    <location>
        <begin position="23"/>
        <end position="531"/>
    </location>
</feature>
<evidence type="ECO:0000313" key="10">
    <source>
        <dbReference type="Proteomes" id="UP001231518"/>
    </source>
</evidence>
<sequence length="580" mass="65043">MAWRTCVVLWCVTAVLADGEWREVRTAQGTVRGRKHPTEDIYTFFSIPYATAPVGVHKFKAPLPPPVWSETFDAVDKQIKCPQPTIAIANFSALTAQEDCLIVNVYVPNTTNKNLTVVVYIHGGGFVMGYGEMFKATQLMKTKDIIIVTFNYRLGIHGFLCLGTEDAPGNAGMKDQVAALRWVQKNIASFGGNPDDVTIAGYSAGSAAADLLMLSKSAEGLFHRVISGSDSGLAAHSVQRDPIEVAKIFARKKNFIKVDDIYALEEFYKTASIELLTSDLFINRTDSTFLFSPCVERDTGDGAFLTESPLSIFKKGDYKKLPVMNGFANMPGQVRIPFFNSWKHKMNKKFSDFLPANLKFESEKEREEVAKKIKEFYFGDKPVDENNTLLYVDYFSDIMFTYPTLWATKLQVEAGNKQIYLYEYSFVDANDTAVLNTNVRGATHCADSIAVLDGAANVTEADKSLATPEFRKMQKTLREIWHNFIKTGKPVPEGSLLPAWPPTGADRSPHMVLDKKLELHGMLLEKCTRFWDDIYERYHRDAVPPPTPPRRPNAGVQNLWSATLFVVVFIDIVFNFSIFN</sequence>
<gene>
    <name evidence="9" type="ORF">PYW07_014433</name>
</gene>
<dbReference type="InterPro" id="IPR019826">
    <property type="entry name" value="Carboxylesterase_B_AS"/>
</dbReference>
<feature type="transmembrane region" description="Helical" evidence="7">
    <location>
        <begin position="559"/>
        <end position="579"/>
    </location>
</feature>
<dbReference type="InterPro" id="IPR050309">
    <property type="entry name" value="Type-B_Carboxylest/Lipase"/>
</dbReference>
<evidence type="ECO:0000256" key="2">
    <source>
        <dbReference type="ARBA" id="ARBA00022487"/>
    </source>
</evidence>
<keyword evidence="10" id="KW-1185">Reference proteome</keyword>
<comment type="similarity">
    <text evidence="1 6">Belongs to the type-B carboxylesterase/lipase family.</text>
</comment>
<keyword evidence="2" id="KW-0719">Serine esterase</keyword>
<organism evidence="9 10">
    <name type="scientific">Mythimna separata</name>
    <name type="common">Oriental armyworm</name>
    <name type="synonym">Pseudaletia separata</name>
    <dbReference type="NCBI Taxonomy" id="271217"/>
    <lineage>
        <taxon>Eukaryota</taxon>
        <taxon>Metazoa</taxon>
        <taxon>Ecdysozoa</taxon>
        <taxon>Arthropoda</taxon>
        <taxon>Hexapoda</taxon>
        <taxon>Insecta</taxon>
        <taxon>Pterygota</taxon>
        <taxon>Neoptera</taxon>
        <taxon>Endopterygota</taxon>
        <taxon>Lepidoptera</taxon>
        <taxon>Glossata</taxon>
        <taxon>Ditrysia</taxon>
        <taxon>Noctuoidea</taxon>
        <taxon>Noctuidae</taxon>
        <taxon>Noctuinae</taxon>
        <taxon>Hadenini</taxon>
        <taxon>Mythimna</taxon>
    </lineage>
</organism>
<feature type="signal peptide" evidence="6">
    <location>
        <begin position="1"/>
        <end position="17"/>
    </location>
</feature>
<dbReference type="Proteomes" id="UP001231518">
    <property type="component" value="Chromosome 5"/>
</dbReference>
<keyword evidence="7" id="KW-0812">Transmembrane</keyword>
<keyword evidence="7" id="KW-0472">Membrane</keyword>
<dbReference type="InterPro" id="IPR029058">
    <property type="entry name" value="AB_hydrolase_fold"/>
</dbReference>